<dbReference type="EMBL" id="WJQU01000004">
    <property type="protein sequence ID" value="KAJ6635077.1"/>
    <property type="molecule type" value="Genomic_DNA"/>
</dbReference>
<dbReference type="PANTHER" id="PTHR47187">
    <property type="entry name" value="NFATC2-INTERACTING PROTEIN"/>
    <property type="match status" value="1"/>
</dbReference>
<evidence type="ECO:0000313" key="6">
    <source>
        <dbReference type="Proteomes" id="UP001151699"/>
    </source>
</evidence>
<dbReference type="GO" id="GO:0005634">
    <property type="term" value="C:nucleus"/>
    <property type="evidence" value="ECO:0007669"/>
    <property type="project" value="UniProtKB-SubCell"/>
</dbReference>
<dbReference type="Pfam" id="PF11976">
    <property type="entry name" value="Rad60-SLD"/>
    <property type="match status" value="1"/>
</dbReference>
<protein>
    <recommendedName>
        <fullName evidence="4">Ubiquitin-like domain-containing protein</fullName>
    </recommendedName>
</protein>
<dbReference type="SUPFAM" id="SSF54236">
    <property type="entry name" value="Ubiquitin-like"/>
    <property type="match status" value="1"/>
</dbReference>
<feature type="domain" description="Ubiquitin-like" evidence="4">
    <location>
        <begin position="254"/>
        <end position="326"/>
    </location>
</feature>
<feature type="region of interest" description="Disordered" evidence="3">
    <location>
        <begin position="48"/>
        <end position="67"/>
    </location>
</feature>
<comment type="caution">
    <text evidence="5">The sequence shown here is derived from an EMBL/GenBank/DDBJ whole genome shotgun (WGS) entry which is preliminary data.</text>
</comment>
<dbReference type="InterPro" id="IPR029071">
    <property type="entry name" value="Ubiquitin-like_domsf"/>
</dbReference>
<dbReference type="Proteomes" id="UP001151699">
    <property type="component" value="Chromosome C"/>
</dbReference>
<evidence type="ECO:0000256" key="1">
    <source>
        <dbReference type="ARBA" id="ARBA00004123"/>
    </source>
</evidence>
<dbReference type="Gene3D" id="3.10.20.90">
    <property type="entry name" value="Phosphatidylinositol 3-kinase Catalytic Subunit, Chain A, domain 1"/>
    <property type="match status" value="2"/>
</dbReference>
<organism evidence="5 6">
    <name type="scientific">Pseudolycoriella hygida</name>
    <dbReference type="NCBI Taxonomy" id="35572"/>
    <lineage>
        <taxon>Eukaryota</taxon>
        <taxon>Metazoa</taxon>
        <taxon>Ecdysozoa</taxon>
        <taxon>Arthropoda</taxon>
        <taxon>Hexapoda</taxon>
        <taxon>Insecta</taxon>
        <taxon>Pterygota</taxon>
        <taxon>Neoptera</taxon>
        <taxon>Endopterygota</taxon>
        <taxon>Diptera</taxon>
        <taxon>Nematocera</taxon>
        <taxon>Sciaroidea</taxon>
        <taxon>Sciaridae</taxon>
        <taxon>Pseudolycoriella</taxon>
    </lineage>
</organism>
<evidence type="ECO:0000256" key="3">
    <source>
        <dbReference type="SAM" id="MobiDB-lite"/>
    </source>
</evidence>
<dbReference type="PANTHER" id="PTHR47187:SF1">
    <property type="entry name" value="NFATC2-INTERACTING PROTEIN"/>
    <property type="match status" value="1"/>
</dbReference>
<gene>
    <name evidence="5" type="ORF">Bhyg_13660</name>
</gene>
<proteinExistence type="predicted"/>
<evidence type="ECO:0000313" key="5">
    <source>
        <dbReference type="EMBL" id="KAJ6635077.1"/>
    </source>
</evidence>
<dbReference type="AlphaFoldDB" id="A0A9Q0MRQ0"/>
<evidence type="ECO:0000256" key="2">
    <source>
        <dbReference type="ARBA" id="ARBA00023242"/>
    </source>
</evidence>
<sequence>MSRINLFADIDTFFQNDSFPSELETSVDITETPVEPVVQNPSCKRTRAKKHANPIKAQPKSKYKEDGLEDIEDAVDAVVPDKTIRPGIGQKTAVKKLNKIKQSLETTSTVSNKNTTKRRSINSAILESLEVKRSRRAKSAKPHQTITAPVVNNSFDSEDDKMNIKIKWNGTFKIEKIQYSKYKSFNDLRMELGVRENIESKRLLLMYGNYVIKTDDSPHSINYTLGKFISVRIVDDIGSYAHTSKSSQSQSQLIEVKVQCPKWKKPLLYQIKPTDTFHALAMVCSEKLKCDPKKLRFKFDGDVISTADTPEDMDFEGGEVLDLLID</sequence>
<dbReference type="CDD" id="cd01763">
    <property type="entry name" value="Ubl_SUMO_like"/>
    <property type="match status" value="1"/>
</dbReference>
<dbReference type="PROSITE" id="PS50053">
    <property type="entry name" value="UBIQUITIN_2"/>
    <property type="match status" value="1"/>
</dbReference>
<dbReference type="InterPro" id="IPR000626">
    <property type="entry name" value="Ubiquitin-like_dom"/>
</dbReference>
<dbReference type="GO" id="GO:0045944">
    <property type="term" value="P:positive regulation of transcription by RNA polymerase II"/>
    <property type="evidence" value="ECO:0007669"/>
    <property type="project" value="TreeGrafter"/>
</dbReference>
<keyword evidence="2" id="KW-0539">Nucleus</keyword>
<reference evidence="5" key="1">
    <citation type="submission" date="2022-07" db="EMBL/GenBank/DDBJ databases">
        <authorList>
            <person name="Trinca V."/>
            <person name="Uliana J.V.C."/>
            <person name="Torres T.T."/>
            <person name="Ward R.J."/>
            <person name="Monesi N."/>
        </authorList>
    </citation>
    <scope>NUCLEOTIDE SEQUENCE</scope>
    <source>
        <strain evidence="5">HSMRA1968</strain>
        <tissue evidence="5">Whole embryos</tissue>
    </source>
</reference>
<keyword evidence="6" id="KW-1185">Reference proteome</keyword>
<dbReference type="InterPro" id="IPR022617">
    <property type="entry name" value="Rad60/SUMO-like_dom"/>
</dbReference>
<evidence type="ECO:0000259" key="4">
    <source>
        <dbReference type="PROSITE" id="PS50053"/>
    </source>
</evidence>
<comment type="subcellular location">
    <subcellularLocation>
        <location evidence="1">Nucleus</location>
    </subcellularLocation>
</comment>
<name>A0A9Q0MRQ0_9DIPT</name>
<dbReference type="OrthoDB" id="442921at2759"/>
<dbReference type="InterPro" id="IPR052324">
    <property type="entry name" value="NFATC2-Int_DNA_Repair"/>
</dbReference>
<accession>A0A9Q0MRQ0</accession>